<keyword evidence="4 8" id="KW-0521">NADP</keyword>
<dbReference type="PANTHER" id="PTHR43013:SF1">
    <property type="entry name" value="GLUTAMYL-TRNA REDUCTASE"/>
    <property type="match status" value="1"/>
</dbReference>
<comment type="function">
    <text evidence="8">Catalyzes the NADPH-dependent reduction of glutamyl-tRNA(Glu) to glutamate 1-semialdehyde (GSA).</text>
</comment>
<dbReference type="EC" id="1.2.1.70" evidence="3 8"/>
<evidence type="ECO:0000256" key="2">
    <source>
        <dbReference type="ARBA" id="ARBA00005916"/>
    </source>
</evidence>
<protein>
    <recommendedName>
        <fullName evidence="3 8">Glutamyl-tRNA reductase</fullName>
        <shortName evidence="8">GluTR</shortName>
        <ecNumber evidence="3 8">1.2.1.70</ecNumber>
    </recommendedName>
</protein>
<dbReference type="SUPFAM" id="SSF51735">
    <property type="entry name" value="NAD(P)-binding Rossmann-fold domains"/>
    <property type="match status" value="1"/>
</dbReference>
<keyword evidence="6 8" id="KW-0627">Porphyrin biosynthesis</keyword>
<proteinExistence type="inferred from homology"/>
<feature type="domain" description="Quinate/shikimate 5-dehydrogenase/glutamyl-tRNA reductase" evidence="11">
    <location>
        <begin position="169"/>
        <end position="302"/>
    </location>
</feature>
<feature type="active site" description="Nucleophile" evidence="8">
    <location>
        <position position="50"/>
    </location>
</feature>
<feature type="binding site" evidence="8">
    <location>
        <position position="117"/>
    </location>
    <ligand>
        <name>substrate</name>
    </ligand>
</feature>
<dbReference type="InterPro" id="IPR006151">
    <property type="entry name" value="Shikm_DH/Glu-tRNA_Rdtase"/>
</dbReference>
<feature type="binding site" evidence="8">
    <location>
        <begin position="49"/>
        <end position="52"/>
    </location>
    <ligand>
        <name>substrate</name>
    </ligand>
</feature>
<dbReference type="PANTHER" id="PTHR43013">
    <property type="entry name" value="GLUTAMYL-TRNA REDUCTASE"/>
    <property type="match status" value="1"/>
</dbReference>
<evidence type="ECO:0000259" key="12">
    <source>
        <dbReference type="Pfam" id="PF05201"/>
    </source>
</evidence>
<sequence>MNLIAVGVNHTTADVELREQLAFSAAQADDALVGLRELPGIREAALLSTCNRTEVYCLIDGETPDFGEWLAQARRMPVETLRRVLYTYRDEKALEHLMRVAGGLDSMVLGEPQILGQLREAYARAHEAGLINGELGRVFQDVFSVAKRIRTETGIGANPVSVAYAAVSFARHIFADLKQSRALLIGAGEMIELVARHLEEQQVHEIVIANRTQGRADDLAAQVGGRGIGLEELPVALEHADILISCTASPLPVLGKGTVERALKRRRHRPMFMVDIAVPRDIEPEVGELDDVYLYTVDHLQEAIQENVRARQEAAEQAGALIDEAIRRHHRSRREQRAVGVLRDYRRQGTELADQELQRALAQLEKGGDPEQVLRRFKHSLVNKWLHQPSVGLRRLAAEGRAEALAMAREILLDQDNLDDQPSDQESDPE</sequence>
<evidence type="ECO:0000313" key="14">
    <source>
        <dbReference type="Proteomes" id="UP000644441"/>
    </source>
</evidence>
<dbReference type="Pfam" id="PF00745">
    <property type="entry name" value="GlutR_dimer"/>
    <property type="match status" value="1"/>
</dbReference>
<evidence type="ECO:0000256" key="9">
    <source>
        <dbReference type="RuleBase" id="RU000584"/>
    </source>
</evidence>
<dbReference type="EMBL" id="ARXR01000003">
    <property type="protein sequence ID" value="MBF5051907.1"/>
    <property type="molecule type" value="Genomic_DNA"/>
</dbReference>
<keyword evidence="5 8" id="KW-0560">Oxidoreductase</keyword>
<feature type="binding site" evidence="8">
    <location>
        <position position="106"/>
    </location>
    <ligand>
        <name>substrate</name>
    </ligand>
</feature>
<feature type="site" description="Important for activity" evidence="8">
    <location>
        <position position="96"/>
    </location>
</feature>
<feature type="domain" description="Glutamyl-tRNA reductase N-terminal" evidence="12">
    <location>
        <begin position="6"/>
        <end position="153"/>
    </location>
</feature>
<dbReference type="Gene3D" id="3.30.460.30">
    <property type="entry name" value="Glutamyl-tRNA reductase, N-terminal domain"/>
    <property type="match status" value="1"/>
</dbReference>
<comment type="pathway">
    <text evidence="1 8 9">Porphyrin-containing compound metabolism; protoporphyrin-IX biosynthesis; 5-aminolevulinate from L-glutamyl-tRNA(Glu): step 1/2.</text>
</comment>
<name>A0ABS0AEC2_9GAMM</name>
<dbReference type="RefSeq" id="WP_194855043.1">
    <property type="nucleotide sequence ID" value="NZ_ARXR01000003.1"/>
</dbReference>
<feature type="binding site" evidence="8">
    <location>
        <begin position="186"/>
        <end position="191"/>
    </location>
    <ligand>
        <name>NADP(+)</name>
        <dbReference type="ChEBI" id="CHEBI:58349"/>
    </ligand>
</feature>
<dbReference type="InterPro" id="IPR015896">
    <property type="entry name" value="4pyrrol_synth_GluRdtase_dimer"/>
</dbReference>
<dbReference type="PIRSF" id="PIRSF000445">
    <property type="entry name" value="4pyrrol_synth_GluRdtase"/>
    <property type="match status" value="1"/>
</dbReference>
<evidence type="ECO:0000256" key="8">
    <source>
        <dbReference type="HAMAP-Rule" id="MF_00087"/>
    </source>
</evidence>
<comment type="subunit">
    <text evidence="8">Homodimer.</text>
</comment>
<evidence type="ECO:0000256" key="1">
    <source>
        <dbReference type="ARBA" id="ARBA00005059"/>
    </source>
</evidence>
<dbReference type="NCBIfam" id="TIGR01035">
    <property type="entry name" value="hemA"/>
    <property type="match status" value="1"/>
</dbReference>
<reference evidence="13 14" key="1">
    <citation type="submission" date="2012-09" db="EMBL/GenBank/DDBJ databases">
        <title>Genome Sequence of alkane-degrading Bacterium Alcanivorax venustensis ISO4.</title>
        <authorList>
            <person name="Lai Q."/>
            <person name="Shao Z."/>
        </authorList>
    </citation>
    <scope>NUCLEOTIDE SEQUENCE [LARGE SCALE GENOMIC DNA]</scope>
    <source>
        <strain evidence="13 14">ISO4</strain>
    </source>
</reference>
<evidence type="ECO:0000259" key="10">
    <source>
        <dbReference type="Pfam" id="PF00745"/>
    </source>
</evidence>
<feature type="binding site" evidence="8">
    <location>
        <begin position="111"/>
        <end position="113"/>
    </location>
    <ligand>
        <name>substrate</name>
    </ligand>
</feature>
<dbReference type="SUPFAM" id="SSF69075">
    <property type="entry name" value="Glutamyl tRNA-reductase dimerization domain"/>
    <property type="match status" value="1"/>
</dbReference>
<keyword evidence="14" id="KW-1185">Reference proteome</keyword>
<comment type="domain">
    <text evidence="8">Possesses an unusual extended V-shaped dimeric structure with each monomer consisting of three distinct domains arranged along a curved 'spinal' alpha-helix. The N-terminal catalytic domain specifically recognizes the glutamate moiety of the substrate. The second domain is the NADPH-binding domain, and the third C-terminal domain is responsible for dimerization.</text>
</comment>
<evidence type="ECO:0000313" key="13">
    <source>
        <dbReference type="EMBL" id="MBF5051907.1"/>
    </source>
</evidence>
<dbReference type="CDD" id="cd05213">
    <property type="entry name" value="NAD_bind_Glutamyl_tRNA_reduct"/>
    <property type="match status" value="1"/>
</dbReference>
<dbReference type="InterPro" id="IPR015895">
    <property type="entry name" value="4pyrrol_synth_GluRdtase_N"/>
</dbReference>
<evidence type="ECO:0000259" key="11">
    <source>
        <dbReference type="Pfam" id="PF01488"/>
    </source>
</evidence>
<comment type="similarity">
    <text evidence="2 8 9">Belongs to the glutamyl-tRNA reductase family.</text>
</comment>
<dbReference type="Gene3D" id="3.40.50.720">
    <property type="entry name" value="NAD(P)-binding Rossmann-like Domain"/>
    <property type="match status" value="1"/>
</dbReference>
<dbReference type="HAMAP" id="MF_00087">
    <property type="entry name" value="Glu_tRNA_reductase"/>
    <property type="match status" value="1"/>
</dbReference>
<dbReference type="Pfam" id="PF05201">
    <property type="entry name" value="GlutR_N"/>
    <property type="match status" value="1"/>
</dbReference>
<gene>
    <name evidence="8" type="primary">hemA</name>
    <name evidence="13" type="ORF">ISO4_00509</name>
</gene>
<evidence type="ECO:0000256" key="7">
    <source>
        <dbReference type="ARBA" id="ARBA00047464"/>
    </source>
</evidence>
<evidence type="ECO:0000256" key="4">
    <source>
        <dbReference type="ARBA" id="ARBA00022857"/>
    </source>
</evidence>
<dbReference type="InterPro" id="IPR036291">
    <property type="entry name" value="NAD(P)-bd_dom_sf"/>
</dbReference>
<dbReference type="InterPro" id="IPR000343">
    <property type="entry name" value="4pyrrol_synth_GluRdtase"/>
</dbReference>
<comment type="catalytic activity">
    <reaction evidence="7 8 9">
        <text>(S)-4-amino-5-oxopentanoate + tRNA(Glu) + NADP(+) = L-glutamyl-tRNA(Glu) + NADPH + H(+)</text>
        <dbReference type="Rhea" id="RHEA:12344"/>
        <dbReference type="Rhea" id="RHEA-COMP:9663"/>
        <dbReference type="Rhea" id="RHEA-COMP:9680"/>
        <dbReference type="ChEBI" id="CHEBI:15378"/>
        <dbReference type="ChEBI" id="CHEBI:57501"/>
        <dbReference type="ChEBI" id="CHEBI:57783"/>
        <dbReference type="ChEBI" id="CHEBI:58349"/>
        <dbReference type="ChEBI" id="CHEBI:78442"/>
        <dbReference type="ChEBI" id="CHEBI:78520"/>
        <dbReference type="EC" id="1.2.1.70"/>
    </reaction>
</comment>
<dbReference type="Proteomes" id="UP000644441">
    <property type="component" value="Unassembled WGS sequence"/>
</dbReference>
<dbReference type="InterPro" id="IPR036343">
    <property type="entry name" value="GluRdtase_N_sf"/>
</dbReference>
<organism evidence="13 14">
    <name type="scientific">Alloalcanivorax venustensis ISO4</name>
    <dbReference type="NCBI Taxonomy" id="1177184"/>
    <lineage>
        <taxon>Bacteria</taxon>
        <taxon>Pseudomonadati</taxon>
        <taxon>Pseudomonadota</taxon>
        <taxon>Gammaproteobacteria</taxon>
        <taxon>Oceanospirillales</taxon>
        <taxon>Alcanivoracaceae</taxon>
        <taxon>Alloalcanivorax</taxon>
    </lineage>
</organism>
<dbReference type="InterPro" id="IPR036453">
    <property type="entry name" value="GluRdtase_dimer_dom_sf"/>
</dbReference>
<dbReference type="PROSITE" id="PS00747">
    <property type="entry name" value="GLUTR"/>
    <property type="match status" value="1"/>
</dbReference>
<dbReference type="InterPro" id="IPR018214">
    <property type="entry name" value="GluRdtase_CS"/>
</dbReference>
<comment type="caution">
    <text evidence="13">The sequence shown here is derived from an EMBL/GenBank/DDBJ whole genome shotgun (WGS) entry which is preliminary data.</text>
</comment>
<evidence type="ECO:0000256" key="6">
    <source>
        <dbReference type="ARBA" id="ARBA00023244"/>
    </source>
</evidence>
<feature type="domain" description="Tetrapyrrole biosynthesis glutamyl-tRNA reductase dimerisation" evidence="10">
    <location>
        <begin position="317"/>
        <end position="411"/>
    </location>
</feature>
<dbReference type="Pfam" id="PF01488">
    <property type="entry name" value="Shikimate_DH"/>
    <property type="match status" value="1"/>
</dbReference>
<dbReference type="SUPFAM" id="SSF69742">
    <property type="entry name" value="Glutamyl tRNA-reductase catalytic, N-terminal domain"/>
    <property type="match status" value="1"/>
</dbReference>
<evidence type="ECO:0000256" key="5">
    <source>
        <dbReference type="ARBA" id="ARBA00023002"/>
    </source>
</evidence>
<evidence type="ECO:0000256" key="3">
    <source>
        <dbReference type="ARBA" id="ARBA00012970"/>
    </source>
</evidence>
<accession>A0ABS0AEC2</accession>
<comment type="miscellaneous">
    <text evidence="8">During catalysis, the active site Cys acts as a nucleophile attacking the alpha-carbonyl group of tRNA-bound glutamate with the formation of a thioester intermediate between enzyme and glutamate, and the concomitant release of tRNA(Glu). The thioester intermediate is finally reduced by direct hydride transfer from NADPH, to form the product GSA.</text>
</comment>